<dbReference type="Gene3D" id="3.30.70.360">
    <property type="match status" value="1"/>
</dbReference>
<sequence length="441" mass="46961">MKIATALLSLVLVPVAAFAQTAPQVALSQEEAAIVARVEANFDDSITFLENVVNINSGTMNHEGVREVGHAHTEPFEALGFDVDWIEQDKVDRAGHFRAMKKGKTGASLLLIGHLDTVFAKDGDFQEWRRDGDRATGPGVVDMKGGNVAILYALKALDDLGLIGDANITVFMTGDEEMSGKPISKSRKDLLAVAKSADVALNFEGGAKGEVVTSRRGASGWTLTTTGVRAHSSVVFSEEVGAGAIFEMGRILNGFYEALADEEYLTFNPGVLVGGTDVMYDETATKGSAFGKTNVVAQKSVVDGGLRFISEEQKEAARAKMREIVEAHLPQTGAEISFQDSYPAMAPTQGNMALLEIVSDVSEDLGQGPLKGNDPSKRGAADISFVAPHVLASMDGLGPQGGNAHTPDEWLDVPSVKDATARAALLIYRLTREDAPRFAEH</sequence>
<dbReference type="Pfam" id="PF07687">
    <property type="entry name" value="M20_dimer"/>
    <property type="match status" value="1"/>
</dbReference>
<dbReference type="InterPro" id="IPR002933">
    <property type="entry name" value="Peptidase_M20"/>
</dbReference>
<dbReference type="SUPFAM" id="SSF55031">
    <property type="entry name" value="Bacterial exopeptidase dimerisation domain"/>
    <property type="match status" value="1"/>
</dbReference>
<evidence type="ECO:0000313" key="6">
    <source>
        <dbReference type="Proteomes" id="UP001560685"/>
    </source>
</evidence>
<dbReference type="Pfam" id="PF01546">
    <property type="entry name" value="Peptidase_M20"/>
    <property type="match status" value="1"/>
</dbReference>
<evidence type="ECO:0000259" key="4">
    <source>
        <dbReference type="Pfam" id="PF07687"/>
    </source>
</evidence>
<name>A0ABV3Z1P1_9PROT</name>
<dbReference type="Proteomes" id="UP001560685">
    <property type="component" value="Unassembled WGS sequence"/>
</dbReference>
<dbReference type="EMBL" id="JBEHZE010000001">
    <property type="protein sequence ID" value="MEX6632398.1"/>
    <property type="molecule type" value="Genomic_DNA"/>
</dbReference>
<feature type="signal peptide" evidence="3">
    <location>
        <begin position="1"/>
        <end position="19"/>
    </location>
</feature>
<organism evidence="5 6">
    <name type="scientific">Hyphococcus lacteus</name>
    <dbReference type="NCBI Taxonomy" id="3143536"/>
    <lineage>
        <taxon>Bacteria</taxon>
        <taxon>Pseudomonadati</taxon>
        <taxon>Pseudomonadota</taxon>
        <taxon>Alphaproteobacteria</taxon>
        <taxon>Parvularculales</taxon>
        <taxon>Parvularculaceae</taxon>
        <taxon>Hyphococcus</taxon>
    </lineage>
</organism>
<accession>A0ABV3Z1P1</accession>
<dbReference type="PANTHER" id="PTHR43808:SF32">
    <property type="entry name" value="ARGE_DAPE-RELATED DEACYLASE"/>
    <property type="match status" value="1"/>
</dbReference>
<dbReference type="InterPro" id="IPR036264">
    <property type="entry name" value="Bact_exopeptidase_dim_dom"/>
</dbReference>
<dbReference type="InterPro" id="IPR011650">
    <property type="entry name" value="Peptidase_M20_dimer"/>
</dbReference>
<evidence type="ECO:0000256" key="1">
    <source>
        <dbReference type="ARBA" id="ARBA00022723"/>
    </source>
</evidence>
<evidence type="ECO:0000313" key="5">
    <source>
        <dbReference type="EMBL" id="MEX6632398.1"/>
    </source>
</evidence>
<proteinExistence type="predicted"/>
<dbReference type="RefSeq" id="WP_369312323.1">
    <property type="nucleotide sequence ID" value="NZ_JBEHZE010000001.1"/>
</dbReference>
<protein>
    <submittedName>
        <fullName evidence="5">M20/M25/M40 family metallo-hydrolase</fullName>
    </submittedName>
</protein>
<evidence type="ECO:0000256" key="3">
    <source>
        <dbReference type="SAM" id="SignalP"/>
    </source>
</evidence>
<dbReference type="SUPFAM" id="SSF53187">
    <property type="entry name" value="Zn-dependent exopeptidases"/>
    <property type="match status" value="1"/>
</dbReference>
<dbReference type="Gene3D" id="3.40.630.10">
    <property type="entry name" value="Zn peptidases"/>
    <property type="match status" value="1"/>
</dbReference>
<keyword evidence="6" id="KW-1185">Reference proteome</keyword>
<keyword evidence="3" id="KW-0732">Signal</keyword>
<keyword evidence="2" id="KW-0378">Hydrolase</keyword>
<feature type="domain" description="Peptidase M20 dimerisation" evidence="4">
    <location>
        <begin position="214"/>
        <end position="331"/>
    </location>
</feature>
<evidence type="ECO:0000256" key="2">
    <source>
        <dbReference type="ARBA" id="ARBA00022801"/>
    </source>
</evidence>
<dbReference type="PANTHER" id="PTHR43808">
    <property type="entry name" value="ACETYLORNITHINE DEACETYLASE"/>
    <property type="match status" value="1"/>
</dbReference>
<feature type="chain" id="PRO_5046318730" evidence="3">
    <location>
        <begin position="20"/>
        <end position="441"/>
    </location>
</feature>
<reference evidence="5 6" key="1">
    <citation type="submission" date="2024-05" db="EMBL/GenBank/DDBJ databases">
        <title>Three bacterial strains, DH-69, EH-24, and ECK-19 isolated from coastal sediments.</title>
        <authorList>
            <person name="Ye Y.-Q."/>
            <person name="Du Z.-J."/>
        </authorList>
    </citation>
    <scope>NUCLEOTIDE SEQUENCE [LARGE SCALE GENOMIC DNA]</scope>
    <source>
        <strain evidence="5 6">ECK-19</strain>
    </source>
</reference>
<keyword evidence="1" id="KW-0479">Metal-binding</keyword>
<gene>
    <name evidence="5" type="ORF">ABFZ84_02460</name>
</gene>
<dbReference type="InterPro" id="IPR050072">
    <property type="entry name" value="Peptidase_M20A"/>
</dbReference>
<comment type="caution">
    <text evidence="5">The sequence shown here is derived from an EMBL/GenBank/DDBJ whole genome shotgun (WGS) entry which is preliminary data.</text>
</comment>